<evidence type="ECO:0000256" key="1">
    <source>
        <dbReference type="ARBA" id="ARBA00004395"/>
    </source>
</evidence>
<dbReference type="Proteomes" id="UP000243723">
    <property type="component" value="Unassembled WGS sequence"/>
</dbReference>
<evidence type="ECO:0000256" key="4">
    <source>
        <dbReference type="ARBA" id="ARBA00022448"/>
    </source>
</evidence>
<evidence type="ECO:0000256" key="6">
    <source>
        <dbReference type="ARBA" id="ARBA00023034"/>
    </source>
</evidence>
<comment type="subunit">
    <text evidence="10">Component of the conserved oligomeric Golgi complex.</text>
</comment>
<dbReference type="InterPro" id="IPR048368">
    <property type="entry name" value="COG6_N"/>
</dbReference>
<dbReference type="AlphaFoldDB" id="A0A2P7ZEE0"/>
<evidence type="ECO:0000259" key="12">
    <source>
        <dbReference type="Pfam" id="PF06419"/>
    </source>
</evidence>
<protein>
    <recommendedName>
        <fullName evidence="3 10">Conserved oligomeric Golgi complex subunit 6</fullName>
        <shortName evidence="10">COG complex subunit 6</shortName>
    </recommendedName>
    <alternativeName>
        <fullName evidence="8 10">Component of oligomeric Golgi complex 6</fullName>
    </alternativeName>
</protein>
<evidence type="ECO:0000259" key="13">
    <source>
        <dbReference type="Pfam" id="PF20653"/>
    </source>
</evidence>
<dbReference type="PANTHER" id="PTHR21506:SF0">
    <property type="entry name" value="CONSERVED OLIGOMERIC GOLGI COMPLEX SUBUNIT 6"/>
    <property type="match status" value="1"/>
</dbReference>
<evidence type="ECO:0000313" key="15">
    <source>
        <dbReference type="Proteomes" id="UP000243723"/>
    </source>
</evidence>
<keyword evidence="5 10" id="KW-0653">Protein transport</keyword>
<keyword evidence="15" id="KW-1185">Reference proteome</keyword>
<feature type="compositionally biased region" description="Low complexity" evidence="11">
    <location>
        <begin position="22"/>
        <end position="35"/>
    </location>
</feature>
<keyword evidence="4 10" id="KW-0813">Transport</keyword>
<dbReference type="Pfam" id="PF20653">
    <property type="entry name" value="COG6_C"/>
    <property type="match status" value="1"/>
</dbReference>
<dbReference type="PANTHER" id="PTHR21506">
    <property type="entry name" value="COMPONENT OF OLIGOMERIC GOLGI COMPLEX 6"/>
    <property type="match status" value="1"/>
</dbReference>
<evidence type="ECO:0000256" key="5">
    <source>
        <dbReference type="ARBA" id="ARBA00022927"/>
    </source>
</evidence>
<evidence type="ECO:0000256" key="7">
    <source>
        <dbReference type="ARBA" id="ARBA00023136"/>
    </source>
</evidence>
<feature type="region of interest" description="Disordered" evidence="11">
    <location>
        <begin position="1"/>
        <end position="37"/>
    </location>
</feature>
<proteinExistence type="inferred from homology"/>
<comment type="subcellular location">
    <subcellularLocation>
        <location evidence="1 10">Golgi apparatus membrane</location>
        <topology evidence="1 10">Peripheral membrane protein</topology>
    </subcellularLocation>
</comment>
<dbReference type="OrthoDB" id="272987at2759"/>
<keyword evidence="7 10" id="KW-0472">Membrane</keyword>
<dbReference type="InterPro" id="IPR018247">
    <property type="entry name" value="EF_Hand_1_Ca_BS"/>
</dbReference>
<dbReference type="GO" id="GO:0015031">
    <property type="term" value="P:protein transport"/>
    <property type="evidence" value="ECO:0007669"/>
    <property type="project" value="UniProtKB-KW"/>
</dbReference>
<comment type="function">
    <text evidence="9">Acts as a component of the peripheral membrane COG complex that is involved in intra-Golgi protein trafficking. COG is located at the cis-Golgi, and regulates tethering of retrograde intra-Golgi vesicles and possibly a number of other membrane trafficking events.</text>
</comment>
<dbReference type="GO" id="GO:0000139">
    <property type="term" value="C:Golgi membrane"/>
    <property type="evidence" value="ECO:0007669"/>
    <property type="project" value="UniProtKB-SubCell"/>
</dbReference>
<evidence type="ECO:0000313" key="14">
    <source>
        <dbReference type="EMBL" id="PSK46572.1"/>
    </source>
</evidence>
<feature type="domain" description="Conserved Oligomeric Golgi complex subunit 6 C-terminal" evidence="13">
    <location>
        <begin position="208"/>
        <end position="713"/>
    </location>
</feature>
<dbReference type="EMBL" id="NHZQ01000236">
    <property type="protein sequence ID" value="PSK46572.1"/>
    <property type="molecule type" value="Genomic_DNA"/>
</dbReference>
<comment type="caution">
    <text evidence="14">The sequence shown here is derived from an EMBL/GenBank/DDBJ whole genome shotgun (WGS) entry which is preliminary data.</text>
</comment>
<dbReference type="GO" id="GO:0017119">
    <property type="term" value="C:Golgi transport complex"/>
    <property type="evidence" value="ECO:0007669"/>
    <property type="project" value="UniProtKB-UniRule"/>
</dbReference>
<accession>A0A2P7ZEE0</accession>
<organism evidence="14 15">
    <name type="scientific">Elsinoe australis</name>
    <dbReference type="NCBI Taxonomy" id="40998"/>
    <lineage>
        <taxon>Eukaryota</taxon>
        <taxon>Fungi</taxon>
        <taxon>Dikarya</taxon>
        <taxon>Ascomycota</taxon>
        <taxon>Pezizomycotina</taxon>
        <taxon>Dothideomycetes</taxon>
        <taxon>Dothideomycetidae</taxon>
        <taxon>Myriangiales</taxon>
        <taxon>Elsinoaceae</taxon>
        <taxon>Elsinoe</taxon>
    </lineage>
</organism>
<dbReference type="STRING" id="40998.A0A2P7ZEE0"/>
<evidence type="ECO:0000256" key="9">
    <source>
        <dbReference type="ARBA" id="ARBA00043873"/>
    </source>
</evidence>
<evidence type="ECO:0000256" key="8">
    <source>
        <dbReference type="ARBA" id="ARBA00031348"/>
    </source>
</evidence>
<dbReference type="PROSITE" id="PS00018">
    <property type="entry name" value="EF_HAND_1"/>
    <property type="match status" value="1"/>
</dbReference>
<name>A0A2P7ZEE0_9PEZI</name>
<gene>
    <name evidence="14" type="ORF">B9Z65_5540</name>
</gene>
<dbReference type="Pfam" id="PF06419">
    <property type="entry name" value="COG6_N"/>
    <property type="match status" value="1"/>
</dbReference>
<dbReference type="InterPro" id="IPR048369">
    <property type="entry name" value="COG6_C"/>
</dbReference>
<evidence type="ECO:0000256" key="10">
    <source>
        <dbReference type="RuleBase" id="RU365075"/>
    </source>
</evidence>
<evidence type="ECO:0000256" key="2">
    <source>
        <dbReference type="ARBA" id="ARBA00011023"/>
    </source>
</evidence>
<evidence type="ECO:0000256" key="11">
    <source>
        <dbReference type="SAM" id="MobiDB-lite"/>
    </source>
</evidence>
<comment type="similarity">
    <text evidence="2 10">Belongs to the COG6 family.</text>
</comment>
<evidence type="ECO:0000256" key="3">
    <source>
        <dbReference type="ARBA" id="ARBA00020973"/>
    </source>
</evidence>
<reference evidence="14 15" key="1">
    <citation type="submission" date="2017-05" db="EMBL/GenBank/DDBJ databases">
        <title>Draft genome sequence of Elsinoe australis.</title>
        <authorList>
            <person name="Cheng Q."/>
        </authorList>
    </citation>
    <scope>NUCLEOTIDE SEQUENCE [LARGE SCALE GENOMIC DNA]</scope>
    <source>
        <strain evidence="14 15">NL1</strain>
    </source>
</reference>
<comment type="function">
    <text evidence="10">Acts as component of the peripheral membrane COG complex that is involved in intra-Golgi protein trafficking. COG is located at the cis-Golgi, and regulates tethering of retrograde intra-Golgi vesicles and possibly a number of other membrane trafficking events.</text>
</comment>
<dbReference type="GO" id="GO:0006891">
    <property type="term" value="P:intra-Golgi vesicle-mediated transport"/>
    <property type="evidence" value="ECO:0007669"/>
    <property type="project" value="UniProtKB-UniRule"/>
</dbReference>
<keyword evidence="6 10" id="KW-0333">Golgi apparatus</keyword>
<feature type="domain" description="Conserved oligomeric complex COG6 N-terminal" evidence="12">
    <location>
        <begin position="64"/>
        <end position="177"/>
    </location>
</feature>
<dbReference type="SMART" id="SM01087">
    <property type="entry name" value="COG6"/>
    <property type="match status" value="1"/>
</dbReference>
<dbReference type="InterPro" id="IPR010490">
    <property type="entry name" value="COG6"/>
</dbReference>
<sequence>MSASYFNVERKPSSSGASPLFSPTAPGTPSSPAPSRANALQARIATILSASYADLEISDALHTLDTRGVSNSAETRRNLRLDLQQELIACNGEVVKDFGQVAEQLKRVGAALDSLNKTCTAIRTHVNAARKETGPMLDEKRTLTSQKQEAETKMKLLTAFNAHFVLTDVELNALTSTAEPVNDAFYAALARAKQIHSDSQVLLGTEDQAIGLEILESSSRHLNAAYQKLFRWTQRSLRTLDLENPQLSTPIRQAFRVLAERPQLFQNCLDYFAESRERTLSDAFYSALTGVTESTLSSVPSNAIELSAHEPLRYVSDMLAWTHSATVGEREALANLFISDADAISASLQAGREAQPWLHSSDTEDGNEETAFVFDGKRALSSLIDRDLAGVTRQLRQRIEQTVRSHDDSLLAYQVANLCSFYASVFVPLLGKESSVASVLGPMTEMATEQFRLVTRDRIAGLHNEIEAVSDDLGPPDWLEEALEVLKKLMTSYEGSFAASVGREEKEKGFDGVLREALDPYLEGVENVGRRLEGLDRTVFGLNCFGRVGEVLRGTTYVRGRTEKVEKLSEALEKRAVEDVKQWMIHESDMRALFHALGPDLDGEGSLDVEEVKQLPALQPESLSAVAQQLDAFLPTSMEDARSFIGKLRDRALAREICEESADEFVEMFEQLERIFQRLDEDALKNQEDKDEDEVALLRDIFPRTGDEIKVLLS</sequence>